<dbReference type="InterPro" id="IPR001460">
    <property type="entry name" value="PCN-bd_Tpept"/>
</dbReference>
<feature type="domain" description="PASTA" evidence="5">
    <location>
        <begin position="594"/>
        <end position="659"/>
    </location>
</feature>
<dbReference type="Pfam" id="PF03793">
    <property type="entry name" value="PASTA"/>
    <property type="match status" value="2"/>
</dbReference>
<keyword evidence="7" id="KW-1185">Reference proteome</keyword>
<evidence type="ECO:0000259" key="5">
    <source>
        <dbReference type="PROSITE" id="PS51178"/>
    </source>
</evidence>
<dbReference type="OrthoDB" id="9804124at2"/>
<dbReference type="AlphaFoldDB" id="A0A1T5A1Z4"/>
<evidence type="ECO:0000313" key="7">
    <source>
        <dbReference type="Proteomes" id="UP000243406"/>
    </source>
</evidence>
<dbReference type="Pfam" id="PF03717">
    <property type="entry name" value="PBP_dimer"/>
    <property type="match status" value="1"/>
</dbReference>
<name>A0A1T5A1Z4_9FIRM</name>
<evidence type="ECO:0000256" key="1">
    <source>
        <dbReference type="ARBA" id="ARBA00004370"/>
    </source>
</evidence>
<dbReference type="SUPFAM" id="SSF56519">
    <property type="entry name" value="Penicillin binding protein dimerisation domain"/>
    <property type="match status" value="1"/>
</dbReference>
<dbReference type="Gene3D" id="3.90.1310.10">
    <property type="entry name" value="Penicillin-binding protein 2a (Domain 2)"/>
    <property type="match status" value="1"/>
</dbReference>
<protein>
    <submittedName>
        <fullName evidence="6">Stage V sporulation protein D (Sporulation-specific penicillin-binding protein)</fullName>
    </submittedName>
</protein>
<dbReference type="PANTHER" id="PTHR30627">
    <property type="entry name" value="PEPTIDOGLYCAN D,D-TRANSPEPTIDASE"/>
    <property type="match status" value="1"/>
</dbReference>
<dbReference type="EMBL" id="FUYN01000001">
    <property type="protein sequence ID" value="SKB29041.1"/>
    <property type="molecule type" value="Genomic_DNA"/>
</dbReference>
<keyword evidence="4" id="KW-1133">Transmembrane helix</keyword>
<dbReference type="CDD" id="cd06575">
    <property type="entry name" value="PASTA_Pbp2x-like_2"/>
    <property type="match status" value="1"/>
</dbReference>
<dbReference type="InterPro" id="IPR005311">
    <property type="entry name" value="PBP_dimer"/>
</dbReference>
<feature type="domain" description="PASTA" evidence="5">
    <location>
        <begin position="661"/>
        <end position="719"/>
    </location>
</feature>
<dbReference type="SMART" id="SM00740">
    <property type="entry name" value="PASTA"/>
    <property type="match status" value="2"/>
</dbReference>
<gene>
    <name evidence="6" type="ORF">SAMN02745120_0680</name>
</gene>
<comment type="similarity">
    <text evidence="2">Belongs to the transpeptidase family.</text>
</comment>
<evidence type="ECO:0000256" key="2">
    <source>
        <dbReference type="ARBA" id="ARBA00007171"/>
    </source>
</evidence>
<keyword evidence="3 4" id="KW-0472">Membrane</keyword>
<evidence type="ECO:0000256" key="4">
    <source>
        <dbReference type="SAM" id="Phobius"/>
    </source>
</evidence>
<dbReference type="Gene3D" id="3.30.10.20">
    <property type="match status" value="1"/>
</dbReference>
<organism evidence="6 7">
    <name type="scientific">Acetoanaerobium noterae</name>
    <dbReference type="NCBI Taxonomy" id="745369"/>
    <lineage>
        <taxon>Bacteria</taxon>
        <taxon>Bacillati</taxon>
        <taxon>Bacillota</taxon>
        <taxon>Clostridia</taxon>
        <taxon>Peptostreptococcales</taxon>
        <taxon>Filifactoraceae</taxon>
        <taxon>Acetoanaerobium</taxon>
    </lineage>
</organism>
<dbReference type="PROSITE" id="PS51178">
    <property type="entry name" value="PASTA"/>
    <property type="match status" value="2"/>
</dbReference>
<evidence type="ECO:0000313" key="6">
    <source>
        <dbReference type="EMBL" id="SKB29041.1"/>
    </source>
</evidence>
<keyword evidence="4" id="KW-0812">Transmembrane</keyword>
<sequence length="719" mass="78901">MAKKVVDIKKTRIKISAFLFLTAIFALIVRLGYIQIVAGPTYSQEAMKQQYKDTVIYPMRGIIYDRTGKELAVSVPKNDLWIEPDNIKDSEKDAAIETLSKILELDKEEIKKSLSSGKKRFALAKNIDSDKVKKIREAKISGIWFEQSSRRYYPYGKFASYVIGHVSNENVGLAGVEASFNTYLKGIPGREIFIKDARNREISTNSLSYNEPVNGRNLILTIDEVIQHHMERAVEQALVDNNAKRVIAIAMDPQTGDILGMVSKPDYDPNDSRTPLYPLFQEKIDAALSDEEKLKELYTMWRNPAVNDIYEPGSPFKVVTASAALEEGLVYPEEWFNDIGYTEVAGRKIKNWTSKPFGSITFTKAVEQSVNSTFIQIAQRLGAQKFTEYITAFGFGKPTGIALPGEGVGMQYTVSKMGPVELATTSFGQSISVTPIQMVSAISAVANDGKLMKPRIVKEVTDENGEIVESFEPEVVKRAVSKTTADQMLAIMESVVANGSGSATKIDGYRIGGKTGTAQKVIDGKYQSGYYIASFAAVAPIEDPQVALLVIVDEPKGASYFGSTVSGPVVRQIMQDILRYLGVKPNAQAVIENNDSKIVIPEIRNRKYSEVAIELDKLGIGHALDAQQEIDTSGIVIDSFPKPGDKVPQGSSVMLYIGSSTDETIIMPDLSGKTVKEVTELLKNMGLEFTPVGSGKAVKQMPSAGTMVKKGNMASVEFE</sequence>
<dbReference type="GO" id="GO:0008658">
    <property type="term" value="F:penicillin binding"/>
    <property type="evidence" value="ECO:0007669"/>
    <property type="project" value="InterPro"/>
</dbReference>
<proteinExistence type="inferred from homology"/>
<feature type="transmembrane region" description="Helical" evidence="4">
    <location>
        <begin position="12"/>
        <end position="33"/>
    </location>
</feature>
<evidence type="ECO:0000256" key="3">
    <source>
        <dbReference type="ARBA" id="ARBA00023136"/>
    </source>
</evidence>
<dbReference type="Proteomes" id="UP000243406">
    <property type="component" value="Unassembled WGS sequence"/>
</dbReference>
<dbReference type="GO" id="GO:0005886">
    <property type="term" value="C:plasma membrane"/>
    <property type="evidence" value="ECO:0007669"/>
    <property type="project" value="TreeGrafter"/>
</dbReference>
<dbReference type="Gene3D" id="3.40.710.10">
    <property type="entry name" value="DD-peptidase/beta-lactamase superfamily"/>
    <property type="match status" value="1"/>
</dbReference>
<dbReference type="InterPro" id="IPR036138">
    <property type="entry name" value="PBP_dimer_sf"/>
</dbReference>
<dbReference type="Pfam" id="PF00905">
    <property type="entry name" value="Transpeptidase"/>
    <property type="match status" value="1"/>
</dbReference>
<dbReference type="InterPro" id="IPR050515">
    <property type="entry name" value="Beta-lactam/transpept"/>
</dbReference>
<dbReference type="InterPro" id="IPR005543">
    <property type="entry name" value="PASTA_dom"/>
</dbReference>
<comment type="subcellular location">
    <subcellularLocation>
        <location evidence="1">Membrane</location>
    </subcellularLocation>
</comment>
<accession>A0A1T5A1Z4</accession>
<dbReference type="PANTHER" id="PTHR30627:SF1">
    <property type="entry name" value="PEPTIDOGLYCAN D,D-TRANSPEPTIDASE FTSI"/>
    <property type="match status" value="1"/>
</dbReference>
<dbReference type="RefSeq" id="WP_079588632.1">
    <property type="nucleotide sequence ID" value="NZ_FUYN01000001.1"/>
</dbReference>
<dbReference type="CDD" id="cd06577">
    <property type="entry name" value="PASTA_pknB"/>
    <property type="match status" value="1"/>
</dbReference>
<dbReference type="SUPFAM" id="SSF54184">
    <property type="entry name" value="Penicillin-binding protein 2x (pbp-2x), c-terminal domain"/>
    <property type="match status" value="1"/>
</dbReference>
<dbReference type="InterPro" id="IPR012338">
    <property type="entry name" value="Beta-lactam/transpept-like"/>
</dbReference>
<reference evidence="7" key="1">
    <citation type="submission" date="2017-02" db="EMBL/GenBank/DDBJ databases">
        <authorList>
            <person name="Varghese N."/>
            <person name="Submissions S."/>
        </authorList>
    </citation>
    <scope>NUCLEOTIDE SEQUENCE [LARGE SCALE GENOMIC DNA]</scope>
    <source>
        <strain evidence="7">ATCC 35199</strain>
    </source>
</reference>
<dbReference type="GO" id="GO:0071555">
    <property type="term" value="P:cell wall organization"/>
    <property type="evidence" value="ECO:0007669"/>
    <property type="project" value="TreeGrafter"/>
</dbReference>
<dbReference type="SUPFAM" id="SSF56601">
    <property type="entry name" value="beta-lactamase/transpeptidase-like"/>
    <property type="match status" value="1"/>
</dbReference>